<feature type="region of interest" description="Disordered" evidence="1">
    <location>
        <begin position="1"/>
        <end position="75"/>
    </location>
</feature>
<evidence type="ECO:0000313" key="2">
    <source>
        <dbReference type="EMBL" id="GIJ99281.1"/>
    </source>
</evidence>
<dbReference type="OrthoDB" id="10339597at2759"/>
<gene>
    <name evidence="2" type="ORF">Aspvir_001411</name>
</gene>
<name>A0A9P3BTY8_ASPVI</name>
<dbReference type="EMBL" id="BOPL01000001">
    <property type="protein sequence ID" value="GIJ99281.1"/>
    <property type="molecule type" value="Genomic_DNA"/>
</dbReference>
<sequence length="75" mass="8251">MSWRPKSGRASIPKKQPGCETEGTRPGGPIRGLAQSTDLAFSGSWRGSRRKNDWPKKKEEGYGGTHLGPSRQLRS</sequence>
<organism evidence="2 3">
    <name type="scientific">Aspergillus viridinutans</name>
    <dbReference type="NCBI Taxonomy" id="75553"/>
    <lineage>
        <taxon>Eukaryota</taxon>
        <taxon>Fungi</taxon>
        <taxon>Dikarya</taxon>
        <taxon>Ascomycota</taxon>
        <taxon>Pezizomycotina</taxon>
        <taxon>Eurotiomycetes</taxon>
        <taxon>Eurotiomycetidae</taxon>
        <taxon>Eurotiales</taxon>
        <taxon>Aspergillaceae</taxon>
        <taxon>Aspergillus</taxon>
        <taxon>Aspergillus subgen. Fumigati</taxon>
    </lineage>
</organism>
<dbReference type="Proteomes" id="UP000710440">
    <property type="component" value="Unassembled WGS sequence"/>
</dbReference>
<protein>
    <submittedName>
        <fullName evidence="2">Uncharacterized protein</fullName>
    </submittedName>
</protein>
<reference evidence="2 3" key="1">
    <citation type="submission" date="2021-02" db="EMBL/GenBank/DDBJ databases">
        <title>Pan-genome distribution and transcriptional activeness of fungal secondary metabolism genes in Aspergillus section Fumigati.</title>
        <authorList>
            <person name="Takahashi H."/>
            <person name="Umemura M."/>
            <person name="Ninomiya A."/>
            <person name="Kusuya Y."/>
            <person name="Urayama S."/>
            <person name="Shimizu M."/>
            <person name="Watanabe A."/>
            <person name="Kamei K."/>
            <person name="Yaguchi T."/>
            <person name="Hagiwara D."/>
        </authorList>
    </citation>
    <scope>NUCLEOTIDE SEQUENCE [LARGE SCALE GENOMIC DNA]</scope>
    <source>
        <strain evidence="2 3">IFM 47045</strain>
    </source>
</reference>
<dbReference type="GeneID" id="66929393"/>
<dbReference type="AlphaFoldDB" id="A0A9P3BTY8"/>
<comment type="caution">
    <text evidence="2">The sequence shown here is derived from an EMBL/GenBank/DDBJ whole genome shotgun (WGS) entry which is preliminary data.</text>
</comment>
<proteinExistence type="predicted"/>
<evidence type="ECO:0000313" key="3">
    <source>
        <dbReference type="Proteomes" id="UP000710440"/>
    </source>
</evidence>
<keyword evidence="3" id="KW-1185">Reference proteome</keyword>
<evidence type="ECO:0000256" key="1">
    <source>
        <dbReference type="SAM" id="MobiDB-lite"/>
    </source>
</evidence>
<dbReference type="RefSeq" id="XP_043122468.1">
    <property type="nucleotide sequence ID" value="XM_043266533.1"/>
</dbReference>
<accession>A0A9P3BTY8</accession>
<feature type="compositionally biased region" description="Basic and acidic residues" evidence="1">
    <location>
        <begin position="50"/>
        <end position="61"/>
    </location>
</feature>